<dbReference type="AlphaFoldDB" id="A0A9X2M1B0"/>
<accession>A0A9X2M1B0</accession>
<gene>
    <name evidence="2" type="ORF">NQU54_31060</name>
</gene>
<keyword evidence="3" id="KW-1185">Reference proteome</keyword>
<name>A0A9X2M1B0_STRMQ</name>
<dbReference type="Proteomes" id="UP001142400">
    <property type="component" value="Unassembled WGS sequence"/>
</dbReference>
<sequence length="216" mass="22057">MDTTPRRRGHRPLAGPRHSAIAPINPLRKCDLAGNVLSRNDQKTWGNGFVSMRNKGVSAAITFAMAGAMCGIGAQAANAASVEGNGDSVVARASAEAPIRAAGADEICAVLGIGSGAAGLTKALAKGASWVGIGASIGCYAYTKAKEATPASKRAAMIKSYKNYQAKSDLGKLDALGYYCRKDGGGGGGGTDLAPMAGWRKIKMKGVTYSCTATRD</sequence>
<evidence type="ECO:0000313" key="3">
    <source>
        <dbReference type="Proteomes" id="UP001142400"/>
    </source>
</evidence>
<protein>
    <submittedName>
        <fullName evidence="2">Uncharacterized protein</fullName>
    </submittedName>
</protein>
<feature type="compositionally biased region" description="Basic residues" evidence="1">
    <location>
        <begin position="1"/>
        <end position="11"/>
    </location>
</feature>
<evidence type="ECO:0000313" key="2">
    <source>
        <dbReference type="EMBL" id="MCQ8833379.1"/>
    </source>
</evidence>
<evidence type="ECO:0000256" key="1">
    <source>
        <dbReference type="SAM" id="MobiDB-lite"/>
    </source>
</evidence>
<comment type="caution">
    <text evidence="2">The sequence shown here is derived from an EMBL/GenBank/DDBJ whole genome shotgun (WGS) entry which is preliminary data.</text>
</comment>
<feature type="region of interest" description="Disordered" evidence="1">
    <location>
        <begin position="1"/>
        <end position="20"/>
    </location>
</feature>
<proteinExistence type="predicted"/>
<dbReference type="RefSeq" id="WP_257633932.1">
    <property type="nucleotide sequence ID" value="NZ_JANIIC010000043.1"/>
</dbReference>
<organism evidence="2 3">
    <name type="scientific">Streptomyces malaysiensis subsp. samsunensis</name>
    <dbReference type="NCBI Taxonomy" id="459658"/>
    <lineage>
        <taxon>Bacteria</taxon>
        <taxon>Bacillati</taxon>
        <taxon>Actinomycetota</taxon>
        <taxon>Actinomycetes</taxon>
        <taxon>Kitasatosporales</taxon>
        <taxon>Streptomycetaceae</taxon>
        <taxon>Streptomyces</taxon>
        <taxon>Streptomyces violaceusniger group</taxon>
    </lineage>
</organism>
<dbReference type="EMBL" id="JANIIC010000043">
    <property type="protein sequence ID" value="MCQ8833379.1"/>
    <property type="molecule type" value="Genomic_DNA"/>
</dbReference>
<reference evidence="2" key="1">
    <citation type="submission" date="2022-06" db="EMBL/GenBank/DDBJ databases">
        <title>WGS of actinobacteria.</title>
        <authorList>
            <person name="Thawai C."/>
        </authorList>
    </citation>
    <scope>NUCLEOTIDE SEQUENCE</scope>
    <source>
        <strain evidence="2">DSM 42010</strain>
    </source>
</reference>